<keyword evidence="4" id="KW-1185">Reference proteome</keyword>
<keyword evidence="2" id="KW-0812">Transmembrane</keyword>
<evidence type="ECO:0000256" key="2">
    <source>
        <dbReference type="SAM" id="Phobius"/>
    </source>
</evidence>
<reference evidence="4" key="1">
    <citation type="submission" date="2018-04" db="EMBL/GenBank/DDBJ databases">
        <authorList>
            <person name="Lucker S."/>
            <person name="Sakoula D."/>
        </authorList>
    </citation>
    <scope>NUCLEOTIDE SEQUENCE [LARGE SCALE GENOMIC DNA]</scope>
</reference>
<feature type="transmembrane region" description="Helical" evidence="2">
    <location>
        <begin position="61"/>
        <end position="86"/>
    </location>
</feature>
<feature type="transmembrane region" description="Helical" evidence="2">
    <location>
        <begin position="20"/>
        <end position="40"/>
    </location>
</feature>
<feature type="region of interest" description="Disordered" evidence="1">
    <location>
        <begin position="140"/>
        <end position="162"/>
    </location>
</feature>
<dbReference type="Proteomes" id="UP000248168">
    <property type="component" value="Unassembled WGS sequence"/>
</dbReference>
<name>A0A330L279_9BACT</name>
<dbReference type="EMBL" id="OUNR01000001">
    <property type="protein sequence ID" value="SPP63744.1"/>
    <property type="molecule type" value="Genomic_DNA"/>
</dbReference>
<dbReference type="AlphaFoldDB" id="A0A330L279"/>
<keyword evidence="2" id="KW-0472">Membrane</keyword>
<gene>
    <name evidence="3" type="ORF">NITLEN_10830</name>
</gene>
<sequence>MLKQSASGVLASRRSSTYRSVRLAFSLAAAWLGGLFEYPAGRDGMLRARATVRRSGLMQRAVGRALVGFCALLWVAGSVSAAYGSLTPQWTTPHCPQGASHHAQHSQSHCVWHCDGVDTQASAGRNPGAQLDPFGYLANTGGRSPRTVAHQTGTIPRGPPAV</sequence>
<evidence type="ECO:0000313" key="4">
    <source>
        <dbReference type="Proteomes" id="UP000248168"/>
    </source>
</evidence>
<evidence type="ECO:0000313" key="3">
    <source>
        <dbReference type="EMBL" id="SPP63744.1"/>
    </source>
</evidence>
<organism evidence="3 4">
    <name type="scientific">Nitrospira lenta</name>
    <dbReference type="NCBI Taxonomy" id="1436998"/>
    <lineage>
        <taxon>Bacteria</taxon>
        <taxon>Pseudomonadati</taxon>
        <taxon>Nitrospirota</taxon>
        <taxon>Nitrospiria</taxon>
        <taxon>Nitrospirales</taxon>
        <taxon>Nitrospiraceae</taxon>
        <taxon>Nitrospira</taxon>
    </lineage>
</organism>
<proteinExistence type="predicted"/>
<accession>A0A330L279</accession>
<evidence type="ECO:0000256" key="1">
    <source>
        <dbReference type="SAM" id="MobiDB-lite"/>
    </source>
</evidence>
<keyword evidence="2" id="KW-1133">Transmembrane helix</keyword>
<dbReference type="InParanoid" id="A0A330L279"/>
<protein>
    <submittedName>
        <fullName evidence="3">Uncharacterized protein</fullName>
    </submittedName>
</protein>